<reference evidence="5" key="2">
    <citation type="journal article" date="2019" name="IMA Fungus">
        <title>Genome sequencing and comparison of five Tilletia species to identify candidate genes for the detection of regulated species infecting wheat.</title>
        <authorList>
            <person name="Nguyen H.D.T."/>
            <person name="Sultana T."/>
            <person name="Kesanakurti P."/>
            <person name="Hambleton S."/>
        </authorList>
    </citation>
    <scope>NUCLEOTIDE SEQUENCE</scope>
    <source>
        <strain evidence="5">DAOMC 238032</strain>
    </source>
</reference>
<dbReference type="AlphaFoldDB" id="A0A177UL23"/>
<dbReference type="Gene3D" id="1.10.10.10">
    <property type="entry name" value="Winged helix-like DNA-binding domain superfamily/Winged helix DNA-binding domain"/>
    <property type="match status" value="1"/>
</dbReference>
<name>A0A177UL23_9BASI</name>
<dbReference type="GO" id="GO:0042803">
    <property type="term" value="F:protein homodimerization activity"/>
    <property type="evidence" value="ECO:0007669"/>
    <property type="project" value="TreeGrafter"/>
</dbReference>
<dbReference type="SUPFAM" id="SSF46785">
    <property type="entry name" value="Winged helix' DNA-binding domain"/>
    <property type="match status" value="2"/>
</dbReference>
<evidence type="ECO:0000313" key="6">
    <source>
        <dbReference type="Proteomes" id="UP000077671"/>
    </source>
</evidence>
<dbReference type="GO" id="GO:0000814">
    <property type="term" value="C:ESCRT II complex"/>
    <property type="evidence" value="ECO:0007669"/>
    <property type="project" value="InterPro"/>
</dbReference>
<comment type="similarity">
    <text evidence="1">Belongs to the VPS25 family.</text>
</comment>
<gene>
    <name evidence="5" type="ORF">A4X03_0g3019</name>
</gene>
<dbReference type="Pfam" id="PF05871">
    <property type="entry name" value="ESCRT-II"/>
    <property type="match status" value="1"/>
</dbReference>
<protein>
    <recommendedName>
        <fullName evidence="4">ESCRT-II complex subunit VPS25</fullName>
    </recommendedName>
</protein>
<dbReference type="Proteomes" id="UP000077671">
    <property type="component" value="Unassembled WGS sequence"/>
</dbReference>
<evidence type="ECO:0000256" key="1">
    <source>
        <dbReference type="ARBA" id="ARBA00009674"/>
    </source>
</evidence>
<dbReference type="InterPro" id="IPR036388">
    <property type="entry name" value="WH-like_DNA-bd_sf"/>
</dbReference>
<dbReference type="InterPro" id="IPR008570">
    <property type="entry name" value="ESCRT-II_cplx_Vps25-sub"/>
</dbReference>
<organism evidence="5 6">
    <name type="scientific">Tilletia caries</name>
    <name type="common">wheat bunt fungus</name>
    <dbReference type="NCBI Taxonomy" id="13290"/>
    <lineage>
        <taxon>Eukaryota</taxon>
        <taxon>Fungi</taxon>
        <taxon>Dikarya</taxon>
        <taxon>Basidiomycota</taxon>
        <taxon>Ustilaginomycotina</taxon>
        <taxon>Exobasidiomycetes</taxon>
        <taxon>Tilletiales</taxon>
        <taxon>Tilletiaceae</taxon>
        <taxon>Tilletia</taxon>
    </lineage>
</organism>
<dbReference type="InterPro" id="IPR036390">
    <property type="entry name" value="WH_DNA-bd_sf"/>
</dbReference>
<dbReference type="GO" id="GO:0016236">
    <property type="term" value="P:macroautophagy"/>
    <property type="evidence" value="ECO:0007669"/>
    <property type="project" value="UniProtKB-ARBA"/>
</dbReference>
<dbReference type="GO" id="GO:0043328">
    <property type="term" value="P:protein transport to vacuole involved in ubiquitin-dependent protein catabolic process via the multivesicular body sorting pathway"/>
    <property type="evidence" value="ECO:0007669"/>
    <property type="project" value="TreeGrafter"/>
</dbReference>
<accession>A0A177UL23</accession>
<dbReference type="PANTHER" id="PTHR13149">
    <property type="entry name" value="VACUOLAR PROTEIN SORTING-ASSOCIATED PROTEIN VPS25"/>
    <property type="match status" value="1"/>
</dbReference>
<evidence type="ECO:0000256" key="3">
    <source>
        <dbReference type="ARBA" id="ARBA00022927"/>
    </source>
</evidence>
<comment type="caution">
    <text evidence="5">The sequence shown here is derived from an EMBL/GenBank/DDBJ whole genome shotgun (WGS) entry which is preliminary data.</text>
</comment>
<dbReference type="PANTHER" id="PTHR13149:SF0">
    <property type="entry name" value="VACUOLAR PROTEIN-SORTING-ASSOCIATED PROTEIN 25"/>
    <property type="match status" value="1"/>
</dbReference>
<dbReference type="InterPro" id="IPR014041">
    <property type="entry name" value="ESCRT-II_cplx_Vps25-sub_N"/>
</dbReference>
<dbReference type="EMBL" id="LWDD02000328">
    <property type="protein sequence ID" value="KAE8261725.1"/>
    <property type="molecule type" value="Genomic_DNA"/>
</dbReference>
<dbReference type="Gene3D" id="1.10.10.570">
    <property type="entry name" value="Winged helix' DNA-binding domain. Chain C. Domain 1"/>
    <property type="match status" value="1"/>
</dbReference>
<evidence type="ECO:0000256" key="4">
    <source>
        <dbReference type="ARBA" id="ARBA00030094"/>
    </source>
</evidence>
<dbReference type="GO" id="GO:0005198">
    <property type="term" value="F:structural molecule activity"/>
    <property type="evidence" value="ECO:0007669"/>
    <property type="project" value="TreeGrafter"/>
</dbReference>
<reference evidence="5" key="1">
    <citation type="submission" date="2016-04" db="EMBL/GenBank/DDBJ databases">
        <authorList>
            <person name="Nguyen H.D."/>
            <person name="Kesanakurti P."/>
            <person name="Cullis J."/>
            <person name="Levesque C.A."/>
            <person name="Hambleton S."/>
        </authorList>
    </citation>
    <scope>NUCLEOTIDE SEQUENCE</scope>
    <source>
        <strain evidence="5">DAOMC 238032</strain>
    </source>
</reference>
<evidence type="ECO:0000313" key="5">
    <source>
        <dbReference type="EMBL" id="KAE8261725.1"/>
    </source>
</evidence>
<dbReference type="FunFam" id="1.10.10.10:FF:000141">
    <property type="entry name" value="vacuolar protein-sorting-associated protein 25"/>
    <property type="match status" value="1"/>
</dbReference>
<keyword evidence="3" id="KW-0653">Protein transport</keyword>
<sequence>MNECSVGFLFPHLILVELGDDADDVERSTNPRSHRMEAVGQSAAASSSGLSAASLVPPGGAAAAAAGTAASNDGLPPIHSFPPFFTFQPNPTTLATQLGLWSELVLGFCQRRRIWSIDADGQWERTGELFYNRAIERRLSPNAIRTLLAHMVKQGSAGYDAPTSNGNRFRVASALPLGAGASNSTAGSDSSNVPSRAWIFWRKPEEWADIIYRWISDTGQNRSIITLYELTEGDLSEGQEFRELPKPLLRQVLDVLVKQGKAQIFGGAKDAEGEGVKFA</sequence>
<keyword evidence="2" id="KW-0813">Transport</keyword>
<evidence type="ECO:0000256" key="2">
    <source>
        <dbReference type="ARBA" id="ARBA00022448"/>
    </source>
</evidence>
<proteinExistence type="inferred from homology"/>